<evidence type="ECO:0000256" key="4">
    <source>
        <dbReference type="ARBA" id="ARBA00022741"/>
    </source>
</evidence>
<evidence type="ECO:0000256" key="10">
    <source>
        <dbReference type="ARBA" id="ARBA00023242"/>
    </source>
</evidence>
<dbReference type="GO" id="GO:0005524">
    <property type="term" value="F:ATP binding"/>
    <property type="evidence" value="ECO:0007669"/>
    <property type="project" value="UniProtKB-KW"/>
</dbReference>
<dbReference type="InterPro" id="IPR000330">
    <property type="entry name" value="SNF2_N"/>
</dbReference>
<evidence type="ECO:0000256" key="5">
    <source>
        <dbReference type="ARBA" id="ARBA00022801"/>
    </source>
</evidence>
<dbReference type="GO" id="GO:0005634">
    <property type="term" value="C:nucleus"/>
    <property type="evidence" value="ECO:0007669"/>
    <property type="project" value="UniProtKB-SubCell"/>
</dbReference>
<keyword evidence="8" id="KW-0156">Chromatin regulator</keyword>
<dbReference type="AlphaFoldDB" id="A0A131Y0E2"/>
<dbReference type="SUPFAM" id="SSF52540">
    <property type="entry name" value="P-loop containing nucleoside triphosphate hydrolases"/>
    <property type="match status" value="2"/>
</dbReference>
<dbReference type="Pfam" id="PF00271">
    <property type="entry name" value="Helicase_C"/>
    <property type="match status" value="1"/>
</dbReference>
<evidence type="ECO:0000313" key="16">
    <source>
        <dbReference type="EMBL" id="JAP71341.1"/>
    </source>
</evidence>
<keyword evidence="5" id="KW-0378">Hydrolase</keyword>
<feature type="region of interest" description="Disordered" evidence="13">
    <location>
        <begin position="216"/>
        <end position="348"/>
    </location>
</feature>
<dbReference type="PROSITE" id="PS51192">
    <property type="entry name" value="HELICASE_ATP_BIND_1"/>
    <property type="match status" value="1"/>
</dbReference>
<keyword evidence="10" id="KW-0539">Nucleus</keyword>
<sequence length="994" mass="112016">MSDHITTNGTGSPSLLNSLRNFRFQKKFSQDSPNAETSDQDSVEIAEKQPADCDQPDSSSKTPPPSVSVVIPETPESDLRKADSEAECAAEGALACSTSQTLNSTIDMDDESPIVCNGVKRKRVLSSESEDDENNPKPPVREMPTPSPTNESNAEEVEEEEEEDDDLDDYTRYMTSKERCLKQLMDRFKGADVMQLQDVLVRCDWDVDRALDQLLKSPPSMKTSSPHRNSHFKTVSAPKGKGVAFDAPEEREVAPKVKLRAEVVTKPGESSEAGGSGPKKSMSKFKAFNNLKSREASSKKQGGGGRKKSKRSKADDESDDEDYRNEDIYGSADDSDASGGEDETPAKAEARRAVTDFFDTATLNELSAVPGCTKKKAEVIMQNRPYKTWKALVFKMETVKGMSPTLLNGAKNVLHMRGVVSRLMSKCQGIADRMQEIVSQLVSGSEDSEGYIKEQPSTLNNSLQLSPYQLIGLNWLAVMHKQEVNGILADEMGLGKTIQAIAFLAYLQQQKENGPHLIVVPTSTLENWMRELQLWCPSLDVLVYHGSQEDRRELKYQILDGEVGTFHVLVTTYHMVSGSAEDRSLFKKLPFNYVIFDEAHLLKNMASQRYNNLMKINAQRKILLTGTPLQNNLVELMSLLTFVMPRMFSNKAEQIKLMFTSAAKTEEEQSRFERERVAHAKKIMRPFVLRRLKRDVLQQLPTKHEEERLVPMTPYQATCYTNLVAALSREFQEKQEARSGMNMMMRLRRASNHPLLLRVHYNSDKLRTMSTLMLQERTHHDADPNLIFEDMEVLSDFELHTLCTKYQSLRDYRLEDDHIADSGKFRELDSVLSDSLKKNHRVLIFSQFTMVLDILEAYLNIRGHKWLRLDGGTSVTDRQDLIDKYNGDSSILAFLLSTRAGGQGINLASANVVVLHDVDFNPYNDKQAEDRCHRLGQSRDVFVIRFVSKDTIEEGILTIAKEKLKLEKDITDETVNEDMDSISVAQLLKSALGN</sequence>
<dbReference type="GO" id="GO:0003678">
    <property type="term" value="F:DNA helicase activity"/>
    <property type="evidence" value="ECO:0007669"/>
    <property type="project" value="UniProtKB-EC"/>
</dbReference>
<evidence type="ECO:0000256" key="9">
    <source>
        <dbReference type="ARBA" id="ARBA00023125"/>
    </source>
</evidence>
<evidence type="ECO:0000256" key="6">
    <source>
        <dbReference type="ARBA" id="ARBA00022806"/>
    </source>
</evidence>
<proteinExistence type="evidence at transcript level"/>
<comment type="function">
    <text evidence="11">DNA helicase that possesses intrinsic ATP-dependent nucleosome-remodeling activity and is both required for DNA repair and heterochromatin organization. Promotes DNA end resection of double-strand breaks (DSBs) following DNA damage: probably acts by weakening histone DNA interactions in nucleosomes flanking DSBs.</text>
</comment>
<dbReference type="PANTHER" id="PTHR10799">
    <property type="entry name" value="SNF2/RAD54 HELICASE FAMILY"/>
    <property type="match status" value="1"/>
</dbReference>
<dbReference type="Gene3D" id="3.40.50.10810">
    <property type="entry name" value="Tandem AAA-ATPase domain"/>
    <property type="match status" value="1"/>
</dbReference>
<dbReference type="CDD" id="cd17998">
    <property type="entry name" value="DEXHc_SMARCAD1"/>
    <property type="match status" value="1"/>
</dbReference>
<dbReference type="GO" id="GO:0005694">
    <property type="term" value="C:chromosome"/>
    <property type="evidence" value="ECO:0007669"/>
    <property type="project" value="UniProtKB-ARBA"/>
</dbReference>
<evidence type="ECO:0000256" key="12">
    <source>
        <dbReference type="ARBA" id="ARBA00069890"/>
    </source>
</evidence>
<dbReference type="CDD" id="cd14279">
    <property type="entry name" value="CUE"/>
    <property type="match status" value="1"/>
</dbReference>
<reference evidence="16" key="1">
    <citation type="submission" date="2016-02" db="EMBL/GenBank/DDBJ databases">
        <title>RNAseq analyses of the midgut from blood- or serum-fed Ixodes ricinus ticks.</title>
        <authorList>
            <person name="Perner J."/>
            <person name="Provaznik J."/>
            <person name="Schrenkova J."/>
            <person name="Urbanova V."/>
            <person name="Ribeiro J.M."/>
            <person name="Kopacek P."/>
        </authorList>
    </citation>
    <scope>NUCLEOTIDE SEQUENCE</scope>
    <source>
        <tissue evidence="16">Gut</tissue>
    </source>
</reference>
<feature type="compositionally biased region" description="Basic and acidic residues" evidence="13">
    <location>
        <begin position="248"/>
        <end position="263"/>
    </location>
</feature>
<comment type="similarity">
    <text evidence="2">Belongs to the SNF2/RAD54 helicase family.</text>
</comment>
<evidence type="ECO:0000256" key="7">
    <source>
        <dbReference type="ARBA" id="ARBA00022840"/>
    </source>
</evidence>
<dbReference type="GO" id="GO:0003677">
    <property type="term" value="F:DNA binding"/>
    <property type="evidence" value="ECO:0007669"/>
    <property type="project" value="UniProtKB-KW"/>
</dbReference>
<evidence type="ECO:0000259" key="14">
    <source>
        <dbReference type="PROSITE" id="PS51192"/>
    </source>
</evidence>
<feature type="domain" description="Helicase C-terminal" evidence="15">
    <location>
        <begin position="827"/>
        <end position="990"/>
    </location>
</feature>
<comment type="subcellular location">
    <subcellularLocation>
        <location evidence="1">Nucleus</location>
    </subcellularLocation>
</comment>
<evidence type="ECO:0000256" key="2">
    <source>
        <dbReference type="ARBA" id="ARBA00007025"/>
    </source>
</evidence>
<dbReference type="InterPro" id="IPR049730">
    <property type="entry name" value="SNF2/RAD54-like_C"/>
</dbReference>
<feature type="region of interest" description="Disordered" evidence="13">
    <location>
        <begin position="26"/>
        <end position="171"/>
    </location>
</feature>
<dbReference type="EC" id="3.6.4.12" evidence="3"/>
<dbReference type="FunFam" id="3.40.50.10810:FF:000014">
    <property type="entry name" value="SWI/SNF-related matrix-associated actin-dependent regulator of chromatin subfamily A containing DEAD/H box 1"/>
    <property type="match status" value="1"/>
</dbReference>
<feature type="domain" description="Helicase ATP-binding" evidence="14">
    <location>
        <begin position="477"/>
        <end position="646"/>
    </location>
</feature>
<keyword evidence="6 16" id="KW-0347">Helicase</keyword>
<evidence type="ECO:0000256" key="13">
    <source>
        <dbReference type="SAM" id="MobiDB-lite"/>
    </source>
</evidence>
<evidence type="ECO:0000256" key="11">
    <source>
        <dbReference type="ARBA" id="ARBA00059294"/>
    </source>
</evidence>
<dbReference type="Gene3D" id="3.40.50.300">
    <property type="entry name" value="P-loop containing nucleotide triphosphate hydrolases"/>
    <property type="match status" value="1"/>
</dbReference>
<evidence type="ECO:0000256" key="1">
    <source>
        <dbReference type="ARBA" id="ARBA00004123"/>
    </source>
</evidence>
<accession>A0A131Y0E2</accession>
<feature type="compositionally biased region" description="Low complexity" evidence="13">
    <location>
        <begin position="87"/>
        <end position="96"/>
    </location>
</feature>
<organism evidence="16">
    <name type="scientific">Ixodes ricinus</name>
    <name type="common">Common tick</name>
    <name type="synonym">Acarus ricinus</name>
    <dbReference type="NCBI Taxonomy" id="34613"/>
    <lineage>
        <taxon>Eukaryota</taxon>
        <taxon>Metazoa</taxon>
        <taxon>Ecdysozoa</taxon>
        <taxon>Arthropoda</taxon>
        <taxon>Chelicerata</taxon>
        <taxon>Arachnida</taxon>
        <taxon>Acari</taxon>
        <taxon>Parasitiformes</taxon>
        <taxon>Ixodida</taxon>
        <taxon>Ixodoidea</taxon>
        <taxon>Ixodidae</taxon>
        <taxon>Ixodinae</taxon>
        <taxon>Ixodes</taxon>
    </lineage>
</organism>
<keyword evidence="7" id="KW-0067">ATP-binding</keyword>
<dbReference type="CDD" id="cd18793">
    <property type="entry name" value="SF2_C_SNF"/>
    <property type="match status" value="1"/>
</dbReference>
<dbReference type="SMART" id="SM00487">
    <property type="entry name" value="DEXDc"/>
    <property type="match status" value="1"/>
</dbReference>
<keyword evidence="9 16" id="KW-0238">DNA-binding</keyword>
<keyword evidence="4" id="KW-0547">Nucleotide-binding</keyword>
<dbReference type="Pfam" id="PF00176">
    <property type="entry name" value="SNF2-rel_dom"/>
    <property type="match status" value="1"/>
</dbReference>
<dbReference type="GO" id="GO:0006325">
    <property type="term" value="P:chromatin organization"/>
    <property type="evidence" value="ECO:0007669"/>
    <property type="project" value="UniProtKB-KW"/>
</dbReference>
<dbReference type="SMART" id="SM00490">
    <property type="entry name" value="HELICc"/>
    <property type="match status" value="1"/>
</dbReference>
<dbReference type="PROSITE" id="PS51194">
    <property type="entry name" value="HELICASE_CTER"/>
    <property type="match status" value="1"/>
</dbReference>
<dbReference type="InterPro" id="IPR014001">
    <property type="entry name" value="Helicase_ATP-bd"/>
</dbReference>
<feature type="compositionally biased region" description="Polar residues" evidence="13">
    <location>
        <begin position="97"/>
        <end position="106"/>
    </location>
</feature>
<feature type="compositionally biased region" description="Low complexity" evidence="13">
    <location>
        <begin position="56"/>
        <end position="74"/>
    </location>
</feature>
<evidence type="ECO:0000256" key="8">
    <source>
        <dbReference type="ARBA" id="ARBA00022853"/>
    </source>
</evidence>
<dbReference type="FunFam" id="3.40.50.300:FF:002869">
    <property type="entry name" value="SWI/SNF-related matrix-associated actin-dependent regulator of chromatin subfamily A containing DEAD/H box 1"/>
    <property type="match status" value="1"/>
</dbReference>
<protein>
    <recommendedName>
        <fullName evidence="12">SWI/SNF-related matrix-associated actin-dependent regulator of chromatin subfamily A containing DEAD/H box 1 homolog</fullName>
        <ecNumber evidence="3">3.6.4.12</ecNumber>
    </recommendedName>
</protein>
<feature type="compositionally biased region" description="Acidic residues" evidence="13">
    <location>
        <begin position="333"/>
        <end position="343"/>
    </location>
</feature>
<name>A0A131Y0E2_IXORI</name>
<evidence type="ECO:0000256" key="3">
    <source>
        <dbReference type="ARBA" id="ARBA00012551"/>
    </source>
</evidence>
<evidence type="ECO:0000259" key="15">
    <source>
        <dbReference type="PROSITE" id="PS51194"/>
    </source>
</evidence>
<dbReference type="InterPro" id="IPR001650">
    <property type="entry name" value="Helicase_C-like"/>
</dbReference>
<dbReference type="InterPro" id="IPR038718">
    <property type="entry name" value="SNF2-like_sf"/>
</dbReference>
<feature type="compositionally biased region" description="Acidic residues" evidence="13">
    <location>
        <begin position="153"/>
        <end position="168"/>
    </location>
</feature>
<dbReference type="EMBL" id="GEFM01004455">
    <property type="protein sequence ID" value="JAP71341.1"/>
    <property type="molecule type" value="mRNA"/>
</dbReference>
<dbReference type="InterPro" id="IPR027417">
    <property type="entry name" value="P-loop_NTPase"/>
</dbReference>
<dbReference type="GO" id="GO:0016787">
    <property type="term" value="F:hydrolase activity"/>
    <property type="evidence" value="ECO:0007669"/>
    <property type="project" value="UniProtKB-KW"/>
</dbReference>